<accession>A0A166S9Y3</accession>
<dbReference type="AlphaFoldDB" id="A0A166S9Y3"/>
<keyword evidence="2" id="KW-1185">Reference proteome</keyword>
<gene>
    <name evidence="1" type="ORF">FIBSPDRAFT_884991</name>
</gene>
<evidence type="ECO:0000313" key="1">
    <source>
        <dbReference type="EMBL" id="KZP29201.1"/>
    </source>
</evidence>
<reference evidence="1 2" key="1">
    <citation type="journal article" date="2016" name="Mol. Biol. Evol.">
        <title>Comparative Genomics of Early-Diverging Mushroom-Forming Fungi Provides Insights into the Origins of Lignocellulose Decay Capabilities.</title>
        <authorList>
            <person name="Nagy L.G."/>
            <person name="Riley R."/>
            <person name="Tritt A."/>
            <person name="Adam C."/>
            <person name="Daum C."/>
            <person name="Floudas D."/>
            <person name="Sun H."/>
            <person name="Yadav J.S."/>
            <person name="Pangilinan J."/>
            <person name="Larsson K.H."/>
            <person name="Matsuura K."/>
            <person name="Barry K."/>
            <person name="Labutti K."/>
            <person name="Kuo R."/>
            <person name="Ohm R.A."/>
            <person name="Bhattacharya S.S."/>
            <person name="Shirouzu T."/>
            <person name="Yoshinaga Y."/>
            <person name="Martin F.M."/>
            <person name="Grigoriev I.V."/>
            <person name="Hibbett D.S."/>
        </authorList>
    </citation>
    <scope>NUCLEOTIDE SEQUENCE [LARGE SCALE GENOMIC DNA]</scope>
    <source>
        <strain evidence="1 2">CBS 109695</strain>
    </source>
</reference>
<protein>
    <submittedName>
        <fullName evidence="1">Uncharacterized protein</fullName>
    </submittedName>
</protein>
<sequence>MKISVAHAQHLYLDGLAAVDYVKHRFAARMDATCSAIASPLDHIFGALSMDTETVNRLQMAGVPAYPVVSHQEALLLGATTVESSVSRSKYHPVIRDWQEDGRTKSMPILYTGDTASAMHDIMTHPPCYESLEHYILDLDNNFNVVPVGNRGTRSARRPDTVAKAQHDKWEEITGDYIPSTIPCWSDALRLMDRFTRLSVPAAKRFTGYRVPDPGMMIFLDVRREPNIFAWLLSRSANLRRLSNALDSDDAMNFGEFTWVLISRRMICVRASSSTIAAPERSTAGVLPIKGVKCAVSIFGRPPDRFNLQEATWHGHTIPWGTVFKHDPLLVKEIMWDLHMSSFRFDLIALDHYLAPAQWATHKYECLDALSRIFGTTDALVFENGRMEDSGIAALDAYERGNAYLAFASLMEAWPLLSHCISSANDRCSPDAIALRYCSTFAHTFGRPPILPKMVPMSEAALGIIPYPGIIAAT</sequence>
<dbReference type="OrthoDB" id="2634326at2759"/>
<organism evidence="1 2">
    <name type="scientific">Athelia psychrophila</name>
    <dbReference type="NCBI Taxonomy" id="1759441"/>
    <lineage>
        <taxon>Eukaryota</taxon>
        <taxon>Fungi</taxon>
        <taxon>Dikarya</taxon>
        <taxon>Basidiomycota</taxon>
        <taxon>Agaricomycotina</taxon>
        <taxon>Agaricomycetes</taxon>
        <taxon>Agaricomycetidae</taxon>
        <taxon>Atheliales</taxon>
        <taxon>Atheliaceae</taxon>
        <taxon>Athelia</taxon>
    </lineage>
</organism>
<name>A0A166S9Y3_9AGAM</name>
<proteinExistence type="predicted"/>
<evidence type="ECO:0000313" key="2">
    <source>
        <dbReference type="Proteomes" id="UP000076532"/>
    </source>
</evidence>
<dbReference type="EMBL" id="KV417499">
    <property type="protein sequence ID" value="KZP29201.1"/>
    <property type="molecule type" value="Genomic_DNA"/>
</dbReference>
<dbReference type="Proteomes" id="UP000076532">
    <property type="component" value="Unassembled WGS sequence"/>
</dbReference>